<feature type="compositionally biased region" description="Polar residues" evidence="1">
    <location>
        <begin position="63"/>
        <end position="72"/>
    </location>
</feature>
<evidence type="ECO:0000256" key="1">
    <source>
        <dbReference type="SAM" id="MobiDB-lite"/>
    </source>
</evidence>
<gene>
    <name evidence="2" type="ORF">V6N11_038950</name>
</gene>
<feature type="compositionally biased region" description="Acidic residues" evidence="1">
    <location>
        <begin position="154"/>
        <end position="165"/>
    </location>
</feature>
<protein>
    <submittedName>
        <fullName evidence="2">Uncharacterized protein</fullName>
    </submittedName>
</protein>
<proteinExistence type="predicted"/>
<evidence type="ECO:0000313" key="3">
    <source>
        <dbReference type="Proteomes" id="UP001396334"/>
    </source>
</evidence>
<dbReference type="EMBL" id="JBBPBN010000013">
    <property type="protein sequence ID" value="KAK9026102.1"/>
    <property type="molecule type" value="Genomic_DNA"/>
</dbReference>
<keyword evidence="3" id="KW-1185">Reference proteome</keyword>
<organism evidence="2 3">
    <name type="scientific">Hibiscus sabdariffa</name>
    <name type="common">roselle</name>
    <dbReference type="NCBI Taxonomy" id="183260"/>
    <lineage>
        <taxon>Eukaryota</taxon>
        <taxon>Viridiplantae</taxon>
        <taxon>Streptophyta</taxon>
        <taxon>Embryophyta</taxon>
        <taxon>Tracheophyta</taxon>
        <taxon>Spermatophyta</taxon>
        <taxon>Magnoliopsida</taxon>
        <taxon>eudicotyledons</taxon>
        <taxon>Gunneridae</taxon>
        <taxon>Pentapetalae</taxon>
        <taxon>rosids</taxon>
        <taxon>malvids</taxon>
        <taxon>Malvales</taxon>
        <taxon>Malvaceae</taxon>
        <taxon>Malvoideae</taxon>
        <taxon>Hibiscus</taxon>
    </lineage>
</organism>
<sequence length="165" mass="17131">MKCKGSASRISSTSGGSSTSVFKSASFPAVSGCNSRINEGQHGSATNNSRMEPSLTDVYVQSEMDQSNNGLETETDLTESAGVVSVGEKEPANCNSEEVPPVVEETAGCDDGVMTGLVPVEVQPESSPNAGVSDIQAAAIDDANDDGQLALYLDGEEEEEEQGEY</sequence>
<reference evidence="2 3" key="1">
    <citation type="journal article" date="2024" name="G3 (Bethesda)">
        <title>Genome assembly of Hibiscus sabdariffa L. provides insights into metabolisms of medicinal natural products.</title>
        <authorList>
            <person name="Kim T."/>
        </authorList>
    </citation>
    <scope>NUCLEOTIDE SEQUENCE [LARGE SCALE GENOMIC DNA]</scope>
    <source>
        <strain evidence="2">TK-2024</strain>
        <tissue evidence="2">Old leaves</tissue>
    </source>
</reference>
<name>A0ABR2SLS8_9ROSI</name>
<feature type="compositionally biased region" description="Polar residues" evidence="1">
    <location>
        <begin position="32"/>
        <end position="51"/>
    </location>
</feature>
<feature type="region of interest" description="Disordered" evidence="1">
    <location>
        <begin position="124"/>
        <end position="165"/>
    </location>
</feature>
<feature type="region of interest" description="Disordered" evidence="1">
    <location>
        <begin position="1"/>
        <end position="75"/>
    </location>
</feature>
<accession>A0ABR2SLS8</accession>
<comment type="caution">
    <text evidence="2">The sequence shown here is derived from an EMBL/GenBank/DDBJ whole genome shotgun (WGS) entry which is preliminary data.</text>
</comment>
<feature type="compositionally biased region" description="Low complexity" evidence="1">
    <location>
        <begin position="1"/>
        <end position="27"/>
    </location>
</feature>
<evidence type="ECO:0000313" key="2">
    <source>
        <dbReference type="EMBL" id="KAK9026102.1"/>
    </source>
</evidence>
<dbReference type="Proteomes" id="UP001396334">
    <property type="component" value="Unassembled WGS sequence"/>
</dbReference>